<comment type="caution">
    <text evidence="1">The sequence shown here is derived from an EMBL/GenBank/DDBJ whole genome shotgun (WGS) entry which is preliminary data.</text>
</comment>
<sequence length="39" mass="4346">MLRTGIRCNLEGKKSKNTLKKVMVNLLAAIAVKCRTVED</sequence>
<accession>A0AB36TEX2</accession>
<evidence type="ECO:0000313" key="1">
    <source>
        <dbReference type="EMBL" id="PFH02459.1"/>
    </source>
</evidence>
<dbReference type="AlphaFoldDB" id="A0AB36TEX2"/>
<gene>
    <name evidence="1" type="ORF">M972_111237</name>
</gene>
<reference evidence="1 2" key="1">
    <citation type="submission" date="2017-09" db="EMBL/GenBank/DDBJ databases">
        <title>Evaluation of Pacific Biosciences Sequencing Technology to Finishing C. thermocellum Genome Sequences.</title>
        <authorList>
            <person name="Brown S."/>
        </authorList>
    </citation>
    <scope>NUCLEOTIDE SEQUENCE [LARGE SCALE GENOMIC DNA]</scope>
    <source>
        <strain evidence="1 2">AD2</strain>
    </source>
</reference>
<dbReference type="Proteomes" id="UP000223596">
    <property type="component" value="Unassembled WGS sequence"/>
</dbReference>
<dbReference type="EMBL" id="PDBW01000001">
    <property type="protein sequence ID" value="PFH02459.1"/>
    <property type="molecule type" value="Genomic_DNA"/>
</dbReference>
<proteinExistence type="predicted"/>
<protein>
    <submittedName>
        <fullName evidence="1">Uncharacterized protein</fullName>
    </submittedName>
</protein>
<name>A0AB36TEX2_ACETH</name>
<organism evidence="1 2">
    <name type="scientific">Acetivibrio thermocellus AD2</name>
    <dbReference type="NCBI Taxonomy" id="1138384"/>
    <lineage>
        <taxon>Bacteria</taxon>
        <taxon>Bacillati</taxon>
        <taxon>Bacillota</taxon>
        <taxon>Clostridia</taxon>
        <taxon>Eubacteriales</taxon>
        <taxon>Oscillospiraceae</taxon>
        <taxon>Acetivibrio</taxon>
    </lineage>
</organism>
<evidence type="ECO:0000313" key="2">
    <source>
        <dbReference type="Proteomes" id="UP000223596"/>
    </source>
</evidence>